<feature type="domain" description="Aminoglycoside phosphotransferase" evidence="1">
    <location>
        <begin position="41"/>
        <end position="214"/>
    </location>
</feature>
<dbReference type="InterPro" id="IPR002575">
    <property type="entry name" value="Aminoglycoside_PTrfase"/>
</dbReference>
<dbReference type="EMBL" id="PDNC01000051">
    <property type="protein sequence ID" value="PGH03215.1"/>
    <property type="molecule type" value="Genomic_DNA"/>
</dbReference>
<dbReference type="Gene3D" id="3.90.1200.10">
    <property type="match status" value="1"/>
</dbReference>
<comment type="caution">
    <text evidence="2">The sequence shown here is derived from an EMBL/GenBank/DDBJ whole genome shotgun (WGS) entry which is preliminary data.</text>
</comment>
<dbReference type="AlphaFoldDB" id="A0A2B7X2Q9"/>
<keyword evidence="3" id="KW-1185">Reference proteome</keyword>
<dbReference type="Proteomes" id="UP000224080">
    <property type="component" value="Unassembled WGS sequence"/>
</dbReference>
<dbReference type="Pfam" id="PF01636">
    <property type="entry name" value="APH"/>
    <property type="match status" value="1"/>
</dbReference>
<dbReference type="SUPFAM" id="SSF56112">
    <property type="entry name" value="Protein kinase-like (PK-like)"/>
    <property type="match status" value="1"/>
</dbReference>
<sequence length="240" mass="27195">MNQSSVPSRADVMAACELSGPLVTGIPYNSDFWVKFVNENADHSIVYTPKVYDYFTEQRINALPVTYIVMERVRGEALTAKVDDIVLENIAAAVRHIWELPLPPQASIGPLAGQEPHDWFFSDYGAGRIFQSTEDLQAWINEKLEGVEYSDRVDLPSERCICHCDLSQFNFLRGNPVIILDWGMGGVYPRIFDEFALFRQFSNLKGAKFAKALHKKLFGEKFPVHLRPLAIVSRINTVGW</sequence>
<dbReference type="OrthoDB" id="3250044at2759"/>
<proteinExistence type="predicted"/>
<name>A0A2B7X2Q9_9EURO</name>
<dbReference type="PANTHER" id="PTHR21310:SF39">
    <property type="entry name" value="AMINOGLYCOSIDE PHOSPHOTRANSFERASE DOMAIN-CONTAINING PROTEIN"/>
    <property type="match status" value="1"/>
</dbReference>
<dbReference type="STRING" id="2060905.A0A2B7X2Q9"/>
<organism evidence="2 3">
    <name type="scientific">Blastomyces parvus</name>
    <dbReference type="NCBI Taxonomy" id="2060905"/>
    <lineage>
        <taxon>Eukaryota</taxon>
        <taxon>Fungi</taxon>
        <taxon>Dikarya</taxon>
        <taxon>Ascomycota</taxon>
        <taxon>Pezizomycotina</taxon>
        <taxon>Eurotiomycetes</taxon>
        <taxon>Eurotiomycetidae</taxon>
        <taxon>Onygenales</taxon>
        <taxon>Ajellomycetaceae</taxon>
        <taxon>Blastomyces</taxon>
    </lineage>
</organism>
<evidence type="ECO:0000313" key="3">
    <source>
        <dbReference type="Proteomes" id="UP000224080"/>
    </source>
</evidence>
<reference evidence="2 3" key="1">
    <citation type="submission" date="2017-10" db="EMBL/GenBank/DDBJ databases">
        <title>Comparative genomics in systemic dimorphic fungi from Ajellomycetaceae.</title>
        <authorList>
            <person name="Munoz J.F."/>
            <person name="Mcewen J.G."/>
            <person name="Clay O.K."/>
            <person name="Cuomo C.A."/>
        </authorList>
    </citation>
    <scope>NUCLEOTIDE SEQUENCE [LARGE SCALE GENOMIC DNA]</scope>
    <source>
        <strain evidence="2 3">UAMH130</strain>
    </source>
</reference>
<gene>
    <name evidence="2" type="ORF">GX51_04250</name>
</gene>
<accession>A0A2B7X2Q9</accession>
<evidence type="ECO:0000259" key="1">
    <source>
        <dbReference type="Pfam" id="PF01636"/>
    </source>
</evidence>
<evidence type="ECO:0000313" key="2">
    <source>
        <dbReference type="EMBL" id="PGH03215.1"/>
    </source>
</evidence>
<dbReference type="InterPro" id="IPR051678">
    <property type="entry name" value="AGP_Transferase"/>
</dbReference>
<dbReference type="InterPro" id="IPR011009">
    <property type="entry name" value="Kinase-like_dom_sf"/>
</dbReference>
<dbReference type="PANTHER" id="PTHR21310">
    <property type="entry name" value="AMINOGLYCOSIDE PHOSPHOTRANSFERASE-RELATED-RELATED"/>
    <property type="match status" value="1"/>
</dbReference>
<protein>
    <recommendedName>
        <fullName evidence="1">Aminoglycoside phosphotransferase domain-containing protein</fullName>
    </recommendedName>
</protein>